<dbReference type="EMBL" id="QOQW01000003">
    <property type="protein sequence ID" value="RCK81101.1"/>
    <property type="molecule type" value="Genomic_DNA"/>
</dbReference>
<evidence type="ECO:0008006" key="4">
    <source>
        <dbReference type="Google" id="ProtNLM"/>
    </source>
</evidence>
<dbReference type="PROSITE" id="PS00409">
    <property type="entry name" value="PROKAR_NTER_METHYL"/>
    <property type="match status" value="1"/>
</dbReference>
<dbReference type="NCBIfam" id="TIGR02532">
    <property type="entry name" value="IV_pilin_GFxxxE"/>
    <property type="match status" value="1"/>
</dbReference>
<evidence type="ECO:0000313" key="3">
    <source>
        <dbReference type="Proteomes" id="UP000252355"/>
    </source>
</evidence>
<evidence type="ECO:0000256" key="1">
    <source>
        <dbReference type="SAM" id="Phobius"/>
    </source>
</evidence>
<dbReference type="Proteomes" id="UP000252355">
    <property type="component" value="Unassembled WGS sequence"/>
</dbReference>
<dbReference type="Gene3D" id="3.30.700.10">
    <property type="entry name" value="Glycoprotein, Type 4 Pilin"/>
    <property type="match status" value="1"/>
</dbReference>
<sequence>MMSRRMIDRTVDRQGFSLIELIVVVAIIAILAGIGVPYYLDSISDSRRSVLRQNMANFRKVLNDFKGDQGRGPFCVPVVSGTVELLVDPKSNDPASGSELVGGPIQYDQTQNPIVPWRRKNLQYLPKLPILEDPDTGQPLTWGYGSPSAYFFDDGTLGKFDIMDEFWFIDEDRNGKFTSAKDRVMSHKRVDFGDTDRPLSFFEDGTFTGTWTPLDYIDVTVTDLSGVPY</sequence>
<reference evidence="2 3" key="1">
    <citation type="submission" date="2018-05" db="EMBL/GenBank/DDBJ databases">
        <title>A metagenomic window into the 2 km-deep terrestrial subsurface aquifer revealed taxonomically and functionally diverse microbial community comprising novel uncultured bacterial lineages.</title>
        <authorList>
            <person name="Kadnikov V.V."/>
            <person name="Mardanov A.V."/>
            <person name="Beletsky A.V."/>
            <person name="Banks D."/>
            <person name="Pimenov N.V."/>
            <person name="Frank Y.A."/>
            <person name="Karnachuk O.V."/>
            <person name="Ravin N.V."/>
        </authorList>
    </citation>
    <scope>NUCLEOTIDE SEQUENCE [LARGE SCALE GENOMIC DNA]</scope>
    <source>
        <strain evidence="2">BY5</strain>
    </source>
</reference>
<feature type="transmembrane region" description="Helical" evidence="1">
    <location>
        <begin position="21"/>
        <end position="40"/>
    </location>
</feature>
<evidence type="ECO:0000313" key="2">
    <source>
        <dbReference type="EMBL" id="RCK81101.1"/>
    </source>
</evidence>
<organism evidence="2 3">
    <name type="scientific">Candidatus Ozemobacter sibiricus</name>
    <dbReference type="NCBI Taxonomy" id="2268124"/>
    <lineage>
        <taxon>Bacteria</taxon>
        <taxon>Candidatus Ozemobacteria</taxon>
        <taxon>Candidatus Ozemobacterales</taxon>
        <taxon>Candidatus Ozemobacteraceae</taxon>
        <taxon>Candidatus Ozemobacter</taxon>
    </lineage>
</organism>
<gene>
    <name evidence="2" type="ORF">OZSIB_2478</name>
</gene>
<protein>
    <recommendedName>
        <fullName evidence="4">Prepilin-type N-terminal cleavage/methylation domain-containing protein</fullName>
    </recommendedName>
</protein>
<dbReference type="InterPro" id="IPR045584">
    <property type="entry name" value="Pilin-like"/>
</dbReference>
<dbReference type="InterPro" id="IPR012902">
    <property type="entry name" value="N_methyl_site"/>
</dbReference>
<keyword evidence="1" id="KW-0812">Transmembrane</keyword>
<accession>A0A367ZUT5</accession>
<dbReference type="Pfam" id="PF07963">
    <property type="entry name" value="N_methyl"/>
    <property type="match status" value="1"/>
</dbReference>
<comment type="caution">
    <text evidence="2">The sequence shown here is derived from an EMBL/GenBank/DDBJ whole genome shotgun (WGS) entry which is preliminary data.</text>
</comment>
<keyword evidence="1" id="KW-1133">Transmembrane helix</keyword>
<proteinExistence type="predicted"/>
<dbReference type="SUPFAM" id="SSF54523">
    <property type="entry name" value="Pili subunits"/>
    <property type="match status" value="1"/>
</dbReference>
<dbReference type="AlphaFoldDB" id="A0A367ZUT5"/>
<name>A0A367ZUT5_9BACT</name>
<keyword evidence="1" id="KW-0472">Membrane</keyword>